<protein>
    <submittedName>
        <fullName evidence="2">DUF1622 domain-containing protein</fullName>
    </submittedName>
</protein>
<keyword evidence="1" id="KW-0812">Transmembrane</keyword>
<reference evidence="2 3" key="1">
    <citation type="submission" date="2018-11" db="EMBL/GenBank/DDBJ databases">
        <title>Genome squencing of methanotrophic bacteria isolated from alkaline groundwater in Korea.</title>
        <authorList>
            <person name="Nguyen L.N."/>
        </authorList>
    </citation>
    <scope>NUCLEOTIDE SEQUENCE [LARGE SCALE GENOMIC DNA]</scope>
    <source>
        <strain evidence="2 3">GW6</strain>
    </source>
</reference>
<dbReference type="RefSeq" id="WP_124739151.1">
    <property type="nucleotide sequence ID" value="NZ_CP034086.1"/>
</dbReference>
<dbReference type="PANTHER" id="PTHR38468">
    <property type="entry name" value="SLL0939 PROTEIN"/>
    <property type="match status" value="1"/>
</dbReference>
<keyword evidence="1" id="KW-0472">Membrane</keyword>
<evidence type="ECO:0000256" key="1">
    <source>
        <dbReference type="SAM" id="Phobius"/>
    </source>
</evidence>
<evidence type="ECO:0000313" key="3">
    <source>
        <dbReference type="Proteomes" id="UP000273982"/>
    </source>
</evidence>
<accession>A0A3G8M6G5</accession>
<dbReference type="PANTHER" id="PTHR38468:SF1">
    <property type="entry name" value="SLL0939 PROTEIN"/>
    <property type="match status" value="1"/>
</dbReference>
<proteinExistence type="predicted"/>
<dbReference type="InterPro" id="IPR012427">
    <property type="entry name" value="DUF1622"/>
</dbReference>
<dbReference type="EMBL" id="CP034086">
    <property type="protein sequence ID" value="AZG77456.1"/>
    <property type="molecule type" value="Genomic_DNA"/>
</dbReference>
<dbReference type="KEGG" id="mros:EHO51_12350"/>
<gene>
    <name evidence="2" type="ORF">EHO51_12350</name>
</gene>
<evidence type="ECO:0000313" key="2">
    <source>
        <dbReference type="EMBL" id="AZG77456.1"/>
    </source>
</evidence>
<name>A0A3G8M6G5_9HYPH</name>
<dbReference type="Proteomes" id="UP000273982">
    <property type="component" value="Chromosome"/>
</dbReference>
<organism evidence="2 3">
    <name type="scientific">Methylocystis rosea</name>
    <dbReference type="NCBI Taxonomy" id="173366"/>
    <lineage>
        <taxon>Bacteria</taxon>
        <taxon>Pseudomonadati</taxon>
        <taxon>Pseudomonadota</taxon>
        <taxon>Alphaproteobacteria</taxon>
        <taxon>Hyphomicrobiales</taxon>
        <taxon>Methylocystaceae</taxon>
        <taxon>Methylocystis</taxon>
    </lineage>
</organism>
<keyword evidence="1" id="KW-1133">Transmembrane helix</keyword>
<sequence>MSYLASIHEIINFAGLALDVVGVLIIVIGAVLSTLAFLTPWRAHPLTYRGYRKNVGRSILLGLEFLVGGDIIRTVSVEHPSLENVFVLGLIVMIRTGMSFTMEAELEGRWPWQGRSLETAAPSEDESAPS</sequence>
<dbReference type="AlphaFoldDB" id="A0A3G8M6G5"/>
<dbReference type="Pfam" id="PF07784">
    <property type="entry name" value="DUF1622"/>
    <property type="match status" value="1"/>
</dbReference>
<feature type="transmembrane region" description="Helical" evidence="1">
    <location>
        <begin position="20"/>
        <end position="38"/>
    </location>
</feature>